<feature type="signal peptide" evidence="1">
    <location>
        <begin position="1"/>
        <end position="21"/>
    </location>
</feature>
<sequence>MFLKMLISLSVLSTIINLTTSQSCTKKRRDKYKYDTRTESYCCAGYVMRNNECVSACVPNCPANSRCTNVNKCTCNYGYTSTTSIPRDIVCEPKCTAGCQPHSTCTKPETCTCDSGYERRRGDGICEPICEERCSEHAICTAPDTCSCVEGYKLNEDLKECVPECQYGCDTTTNTIETGGAAQSLRMTIDGLIFAVFMSAAFV</sequence>
<evidence type="ECO:0000259" key="2">
    <source>
        <dbReference type="SMART" id="SM00181"/>
    </source>
</evidence>
<proteinExistence type="predicted"/>
<reference evidence="3" key="1">
    <citation type="submission" date="2025-05" db="UniProtKB">
        <authorList>
            <consortium name="RefSeq"/>
        </authorList>
    </citation>
    <scope>NUCLEOTIDE SEQUENCE [LARGE SCALE GENOMIC DNA]</scope>
</reference>
<reference evidence="4" key="2">
    <citation type="submission" date="2025-08" db="UniProtKB">
        <authorList>
            <consortium name="RefSeq"/>
        </authorList>
    </citation>
    <scope>IDENTIFICATION</scope>
    <source>
        <tissue evidence="4">Adult</tissue>
    </source>
</reference>
<dbReference type="InterPro" id="IPR053255">
    <property type="entry name" value="EGF-like_domain"/>
</dbReference>
<gene>
    <name evidence="4" type="primary">LOC109579208</name>
</gene>
<dbReference type="PROSITE" id="PS51257">
    <property type="entry name" value="PROKAR_LIPOPROTEIN"/>
    <property type="match status" value="1"/>
</dbReference>
<organism evidence="3 4">
    <name type="scientific">Bactrocera dorsalis</name>
    <name type="common">Oriental fruit fly</name>
    <name type="synonym">Dacus dorsalis</name>
    <dbReference type="NCBI Taxonomy" id="27457"/>
    <lineage>
        <taxon>Eukaryota</taxon>
        <taxon>Metazoa</taxon>
        <taxon>Ecdysozoa</taxon>
        <taxon>Arthropoda</taxon>
        <taxon>Hexapoda</taxon>
        <taxon>Insecta</taxon>
        <taxon>Pterygota</taxon>
        <taxon>Neoptera</taxon>
        <taxon>Endopterygota</taxon>
        <taxon>Diptera</taxon>
        <taxon>Brachycera</taxon>
        <taxon>Muscomorpha</taxon>
        <taxon>Tephritoidea</taxon>
        <taxon>Tephritidae</taxon>
        <taxon>Bactrocera</taxon>
        <taxon>Bactrocera</taxon>
    </lineage>
</organism>
<name>A0A6J0RKH7_BACDO</name>
<dbReference type="PANTHER" id="PTHR24047">
    <property type="entry name" value="FI01909P-RELATED"/>
    <property type="match status" value="1"/>
</dbReference>
<evidence type="ECO:0000313" key="4">
    <source>
        <dbReference type="RefSeq" id="XP_019848020.2"/>
    </source>
</evidence>
<keyword evidence="1" id="KW-0732">Signal</keyword>
<dbReference type="Gene3D" id="2.10.25.10">
    <property type="entry name" value="Laminin"/>
    <property type="match status" value="3"/>
</dbReference>
<accession>A0A6J0RKH7</accession>
<feature type="domain" description="EGF-like" evidence="2">
    <location>
        <begin position="94"/>
        <end position="127"/>
    </location>
</feature>
<feature type="domain" description="EGF-like" evidence="2">
    <location>
        <begin position="52"/>
        <end position="92"/>
    </location>
</feature>
<dbReference type="AlphaFoldDB" id="A0A6J0RKH7"/>
<dbReference type="InterPro" id="IPR000742">
    <property type="entry name" value="EGF"/>
</dbReference>
<dbReference type="Proteomes" id="UP001652620">
    <property type="component" value="Chromosome 1"/>
</dbReference>
<feature type="chain" id="PRO_5045074529" evidence="1">
    <location>
        <begin position="22"/>
        <end position="203"/>
    </location>
</feature>
<dbReference type="SMART" id="SM00181">
    <property type="entry name" value="EGF"/>
    <property type="match status" value="3"/>
</dbReference>
<dbReference type="PANTHER" id="PTHR24047:SF29">
    <property type="entry name" value="EATER-RELATED"/>
    <property type="match status" value="1"/>
</dbReference>
<evidence type="ECO:0000256" key="1">
    <source>
        <dbReference type="SAM" id="SignalP"/>
    </source>
</evidence>
<feature type="domain" description="EGF-like" evidence="2">
    <location>
        <begin position="129"/>
        <end position="162"/>
    </location>
</feature>
<dbReference type="OrthoDB" id="10045365at2759"/>
<dbReference type="GeneID" id="109579208"/>
<evidence type="ECO:0000313" key="3">
    <source>
        <dbReference type="Proteomes" id="UP001652620"/>
    </source>
</evidence>
<keyword evidence="3" id="KW-1185">Reference proteome</keyword>
<dbReference type="KEGG" id="bdr:109579208"/>
<dbReference type="RefSeq" id="XP_019848020.2">
    <property type="nucleotide sequence ID" value="XM_019992461.3"/>
</dbReference>
<protein>
    <submittedName>
        <fullName evidence="4">von Willebrand factor D and EGF domain-containing protein</fullName>
    </submittedName>
</protein>
<dbReference type="InParanoid" id="A0A6J0RKH7"/>